<dbReference type="AlphaFoldDB" id="A0A438JC46"/>
<sequence length="329" mass="37498">MVMSYLWNNMALEISDTCMFLNKPRKFGIKFMRHIQSDDASLLKGFVENDRIYDFLIGLNMEFNHVQVQILGKEDFPSLNKTVALIRAKEGRRGVRIETPGTKSSALGWIIKGQAHVSQAQPDCEGNPQEQAELNKEEVGKLRNFLGTLEKPRATDTCSLALSGEKIVVEDKDRDSIFLDLPMSPMSSRRHSSTVCESCTVTNLSPSQVYSRRKASIIQPIHAQVFEPVSSNEALGHEKWRETMRVEMDPLEKNATWDLMELPRWKTPAGSRWVFKIKYKADGSLERYKARLVAKGYTQTFEIDYLEKFALVMKMNTVLVLLSLVTNLD</sequence>
<evidence type="ECO:0000313" key="3">
    <source>
        <dbReference type="Proteomes" id="UP000288805"/>
    </source>
</evidence>
<proteinExistence type="predicted"/>
<accession>A0A438JC46</accession>
<dbReference type="Proteomes" id="UP000288805">
    <property type="component" value="Unassembled WGS sequence"/>
</dbReference>
<feature type="domain" description="Reverse transcriptase Ty1/copia-type" evidence="1">
    <location>
        <begin position="254"/>
        <end position="325"/>
    </location>
</feature>
<dbReference type="EMBL" id="QGNW01000051">
    <property type="protein sequence ID" value="RVX06523.1"/>
    <property type="molecule type" value="Genomic_DNA"/>
</dbReference>
<name>A0A438JC46_VITVI</name>
<organism evidence="2 3">
    <name type="scientific">Vitis vinifera</name>
    <name type="common">Grape</name>
    <dbReference type="NCBI Taxonomy" id="29760"/>
    <lineage>
        <taxon>Eukaryota</taxon>
        <taxon>Viridiplantae</taxon>
        <taxon>Streptophyta</taxon>
        <taxon>Embryophyta</taxon>
        <taxon>Tracheophyta</taxon>
        <taxon>Spermatophyta</taxon>
        <taxon>Magnoliopsida</taxon>
        <taxon>eudicotyledons</taxon>
        <taxon>Gunneridae</taxon>
        <taxon>Pentapetalae</taxon>
        <taxon>rosids</taxon>
        <taxon>Vitales</taxon>
        <taxon>Vitaceae</taxon>
        <taxon>Viteae</taxon>
        <taxon>Vitis</taxon>
    </lineage>
</organism>
<dbReference type="Pfam" id="PF07727">
    <property type="entry name" value="RVT_2"/>
    <property type="match status" value="1"/>
</dbReference>
<gene>
    <name evidence="2" type="primary">POLX_4227</name>
    <name evidence="2" type="ORF">CK203_023549</name>
</gene>
<comment type="caution">
    <text evidence="2">The sequence shown here is derived from an EMBL/GenBank/DDBJ whole genome shotgun (WGS) entry which is preliminary data.</text>
</comment>
<evidence type="ECO:0000313" key="2">
    <source>
        <dbReference type="EMBL" id="RVX06523.1"/>
    </source>
</evidence>
<evidence type="ECO:0000259" key="1">
    <source>
        <dbReference type="Pfam" id="PF07727"/>
    </source>
</evidence>
<protein>
    <submittedName>
        <fullName evidence="2">Retrovirus-related Pol polyprotein from transposon TNT 1-94</fullName>
    </submittedName>
</protein>
<reference evidence="2 3" key="1">
    <citation type="journal article" date="2018" name="PLoS Genet.">
        <title>Population sequencing reveals clonal diversity and ancestral inbreeding in the grapevine cultivar Chardonnay.</title>
        <authorList>
            <person name="Roach M.J."/>
            <person name="Johnson D.L."/>
            <person name="Bohlmann J."/>
            <person name="van Vuuren H.J."/>
            <person name="Jones S.J."/>
            <person name="Pretorius I.S."/>
            <person name="Schmidt S.A."/>
            <person name="Borneman A.R."/>
        </authorList>
    </citation>
    <scope>NUCLEOTIDE SEQUENCE [LARGE SCALE GENOMIC DNA]</scope>
    <source>
        <strain evidence="3">cv. Chardonnay</strain>
        <tissue evidence="2">Leaf</tissue>
    </source>
</reference>
<dbReference type="InterPro" id="IPR013103">
    <property type="entry name" value="RVT_2"/>
</dbReference>